<organism evidence="1 2">
    <name type="scientific">Pseudomonas spelaei</name>
    <dbReference type="NCBI Taxonomy" id="1055469"/>
    <lineage>
        <taxon>Bacteria</taxon>
        <taxon>Pseudomonadati</taxon>
        <taxon>Pseudomonadota</taxon>
        <taxon>Gammaproteobacteria</taxon>
        <taxon>Pseudomonadales</taxon>
        <taxon>Pseudomonadaceae</taxon>
        <taxon>Pseudomonas</taxon>
    </lineage>
</organism>
<evidence type="ECO:0000313" key="1">
    <source>
        <dbReference type="EMBL" id="MUF08030.1"/>
    </source>
</evidence>
<comment type="caution">
    <text evidence="1">The sequence shown here is derived from an EMBL/GenBank/DDBJ whole genome shotgun (WGS) entry which is preliminary data.</text>
</comment>
<dbReference type="AlphaFoldDB" id="A0A6I3WBD2"/>
<dbReference type="OrthoDB" id="7032875at2"/>
<keyword evidence="2" id="KW-1185">Reference proteome</keyword>
<dbReference type="RefSeq" id="WP_155586149.1">
    <property type="nucleotide sequence ID" value="NZ_JBHSTH010000022.1"/>
</dbReference>
<dbReference type="EMBL" id="WNNK01000037">
    <property type="protein sequence ID" value="MUF08030.1"/>
    <property type="molecule type" value="Genomic_DNA"/>
</dbReference>
<dbReference type="Proteomes" id="UP000438196">
    <property type="component" value="Unassembled WGS sequence"/>
</dbReference>
<accession>A0A6I3WBD2</accession>
<name>A0A6I3WBD2_9PSED</name>
<evidence type="ECO:0000313" key="2">
    <source>
        <dbReference type="Proteomes" id="UP000438196"/>
    </source>
</evidence>
<gene>
    <name evidence="1" type="ORF">GNF76_27175</name>
</gene>
<sequence length="112" mass="12249">MSLNTADQTIDDLKAAVSRRTKRVRDLEAQLAYAADALNEVVKASAMYEKPFEIATLAIGEMSAGIEQPAPVAVASRAEPIAWLKRIDGIGQNRAELIYSMNFRLVLDPTKS</sequence>
<protein>
    <submittedName>
        <fullName evidence="1">Uncharacterized protein</fullName>
    </submittedName>
</protein>
<reference evidence="1 2" key="1">
    <citation type="submission" date="2019-11" db="EMBL/GenBank/DDBJ databases">
        <title>Pseudomonas karstica sp. nov. and Pseudomonas spelaei sp. nov. from karst caves.</title>
        <authorList>
            <person name="Zeman M."/>
        </authorList>
    </citation>
    <scope>NUCLEOTIDE SEQUENCE [LARGE SCALE GENOMIC DNA]</scope>
    <source>
        <strain evidence="1 2">CCM 7893</strain>
    </source>
</reference>
<proteinExistence type="predicted"/>